<dbReference type="Proteomes" id="UP000185628">
    <property type="component" value="Unassembled WGS sequence"/>
</dbReference>
<evidence type="ECO:0000259" key="1">
    <source>
        <dbReference type="PROSITE" id="PS51201"/>
    </source>
</evidence>
<evidence type="ECO:0000259" key="2">
    <source>
        <dbReference type="PROSITE" id="PS51202"/>
    </source>
</evidence>
<accession>A0A1Q5Q163</accession>
<feature type="domain" description="RCK C-terminal" evidence="2">
    <location>
        <begin position="143"/>
        <end position="226"/>
    </location>
</feature>
<dbReference type="Gene3D" id="3.40.50.720">
    <property type="entry name" value="NAD(P)-binding Rossmann-like Domain"/>
    <property type="match status" value="1"/>
</dbReference>
<dbReference type="InterPro" id="IPR003148">
    <property type="entry name" value="RCK_N"/>
</dbReference>
<feature type="domain" description="RCK N-terminal" evidence="1">
    <location>
        <begin position="11"/>
        <end position="127"/>
    </location>
</feature>
<dbReference type="GO" id="GO:0006813">
    <property type="term" value="P:potassium ion transport"/>
    <property type="evidence" value="ECO:0007669"/>
    <property type="project" value="InterPro"/>
</dbReference>
<sequence>MFNPRRALPAGSSVVVIGLGRFGSAMAQELEKSGAEVLAIDASEDVVEANTPQLQHVVRADGTSEAALRQLSVPEFSTAVVAIGGNLAASILTASVLLKIGNIDVWAKASSPEQGRILEQMGIRHVFYPESDMGRRAAHVVAQSFLDYIELGYGFALVATRTPAIMVSRPLKDLGLRKKSGVTVIAVRDADGSWTPAHAETVLGAEDTVLIVGPSNALARLRADAP</sequence>
<comment type="caution">
    <text evidence="3">The sequence shown here is derived from an EMBL/GenBank/DDBJ whole genome shotgun (WGS) entry which is preliminary data.</text>
</comment>
<dbReference type="PANTHER" id="PTHR43833:SF7">
    <property type="entry name" value="KTR SYSTEM POTASSIUM UPTAKE PROTEIN C"/>
    <property type="match status" value="1"/>
</dbReference>
<gene>
    <name evidence="3" type="ORF">BSZ39_08685</name>
</gene>
<dbReference type="PROSITE" id="PS51201">
    <property type="entry name" value="RCK_N"/>
    <property type="match status" value="1"/>
</dbReference>
<reference evidence="4" key="1">
    <citation type="submission" date="2016-12" db="EMBL/GenBank/DDBJ databases">
        <authorList>
            <person name="Meng X."/>
        </authorList>
    </citation>
    <scope>NUCLEOTIDE SEQUENCE [LARGE SCALE GENOMIC DNA]</scope>
    <source>
        <strain evidence="4">DSM 19116</strain>
    </source>
</reference>
<dbReference type="InterPro" id="IPR036721">
    <property type="entry name" value="RCK_C_sf"/>
</dbReference>
<dbReference type="Gene3D" id="3.30.70.1450">
    <property type="entry name" value="Regulator of K+ conductance, C-terminal domain"/>
    <property type="match status" value="1"/>
</dbReference>
<dbReference type="GO" id="GO:0008324">
    <property type="term" value="F:monoatomic cation transmembrane transporter activity"/>
    <property type="evidence" value="ECO:0007669"/>
    <property type="project" value="InterPro"/>
</dbReference>
<dbReference type="Pfam" id="PF02254">
    <property type="entry name" value="TrkA_N"/>
    <property type="match status" value="1"/>
</dbReference>
<dbReference type="STRING" id="208480.SAMN02910418_00222"/>
<dbReference type="SUPFAM" id="SSF116726">
    <property type="entry name" value="TrkA C-terminal domain-like"/>
    <property type="match status" value="1"/>
</dbReference>
<proteinExistence type="predicted"/>
<dbReference type="OrthoDB" id="9776294at2"/>
<organism evidence="3 4">
    <name type="scientific">Bowdeniella nasicola</name>
    <dbReference type="NCBI Taxonomy" id="208480"/>
    <lineage>
        <taxon>Bacteria</taxon>
        <taxon>Bacillati</taxon>
        <taxon>Actinomycetota</taxon>
        <taxon>Actinomycetes</taxon>
        <taxon>Actinomycetales</taxon>
        <taxon>Actinomycetaceae</taxon>
        <taxon>Bowdeniella</taxon>
    </lineage>
</organism>
<keyword evidence="4" id="KW-1185">Reference proteome</keyword>
<dbReference type="PROSITE" id="PS51202">
    <property type="entry name" value="RCK_C"/>
    <property type="match status" value="1"/>
</dbReference>
<dbReference type="RefSeq" id="WP_073716949.1">
    <property type="nucleotide sequence ID" value="NZ_MQVR01000051.1"/>
</dbReference>
<dbReference type="SUPFAM" id="SSF51735">
    <property type="entry name" value="NAD(P)-binding Rossmann-fold domains"/>
    <property type="match status" value="1"/>
</dbReference>
<dbReference type="AlphaFoldDB" id="A0A1Q5Q163"/>
<dbReference type="InterPro" id="IPR006037">
    <property type="entry name" value="RCK_C"/>
</dbReference>
<protein>
    <submittedName>
        <fullName evidence="3">Potassium transporter</fullName>
    </submittedName>
</protein>
<dbReference type="PANTHER" id="PTHR43833">
    <property type="entry name" value="POTASSIUM CHANNEL PROTEIN 2-RELATED-RELATED"/>
    <property type="match status" value="1"/>
</dbReference>
<evidence type="ECO:0000313" key="4">
    <source>
        <dbReference type="Proteomes" id="UP000185628"/>
    </source>
</evidence>
<evidence type="ECO:0000313" key="3">
    <source>
        <dbReference type="EMBL" id="OKL53588.1"/>
    </source>
</evidence>
<name>A0A1Q5Q163_9ACTO</name>
<dbReference type="Pfam" id="PF02080">
    <property type="entry name" value="TrkA_C"/>
    <property type="match status" value="1"/>
</dbReference>
<dbReference type="EMBL" id="MQVR01000051">
    <property type="protein sequence ID" value="OKL53588.1"/>
    <property type="molecule type" value="Genomic_DNA"/>
</dbReference>
<dbReference type="InterPro" id="IPR036291">
    <property type="entry name" value="NAD(P)-bd_dom_sf"/>
</dbReference>
<dbReference type="InterPro" id="IPR050721">
    <property type="entry name" value="Trk_Ktr_HKT_K-transport"/>
</dbReference>